<name>A0A1C6TF94_9ACTN</name>
<dbReference type="InterPro" id="IPR016181">
    <property type="entry name" value="Acyl_CoA_acyltransferase"/>
</dbReference>
<dbReference type="EMBL" id="FMHW01000002">
    <property type="protein sequence ID" value="SCL40173.1"/>
    <property type="molecule type" value="Genomic_DNA"/>
</dbReference>
<dbReference type="GO" id="GO:0016747">
    <property type="term" value="F:acyltransferase activity, transferring groups other than amino-acyl groups"/>
    <property type="evidence" value="ECO:0007669"/>
    <property type="project" value="InterPro"/>
</dbReference>
<dbReference type="AlphaFoldDB" id="A0A1C6TF94"/>
<gene>
    <name evidence="3" type="ORF">GA0074692_5657</name>
</gene>
<proteinExistence type="predicted"/>
<feature type="region of interest" description="Disordered" evidence="1">
    <location>
        <begin position="100"/>
        <end position="148"/>
    </location>
</feature>
<dbReference type="SUPFAM" id="SSF55729">
    <property type="entry name" value="Acyl-CoA N-acyltransferases (Nat)"/>
    <property type="match status" value="1"/>
</dbReference>
<feature type="region of interest" description="Disordered" evidence="1">
    <location>
        <begin position="1"/>
        <end position="21"/>
    </location>
</feature>
<organism evidence="3 4">
    <name type="scientific">Micromonospora pallida</name>
    <dbReference type="NCBI Taxonomy" id="145854"/>
    <lineage>
        <taxon>Bacteria</taxon>
        <taxon>Bacillati</taxon>
        <taxon>Actinomycetota</taxon>
        <taxon>Actinomycetes</taxon>
        <taxon>Micromonosporales</taxon>
        <taxon>Micromonosporaceae</taxon>
        <taxon>Micromonospora</taxon>
    </lineage>
</organism>
<feature type="compositionally biased region" description="Low complexity" evidence="1">
    <location>
        <begin position="116"/>
        <end position="128"/>
    </location>
</feature>
<dbReference type="Gene3D" id="3.40.630.30">
    <property type="match status" value="1"/>
</dbReference>
<feature type="domain" description="N-acetyltransferase" evidence="2">
    <location>
        <begin position="30"/>
        <end position="239"/>
    </location>
</feature>
<accession>A0A1C6TF94</accession>
<dbReference type="InterPro" id="IPR051531">
    <property type="entry name" value="N-acetyltransferase"/>
</dbReference>
<dbReference type="PANTHER" id="PTHR43792:SF16">
    <property type="entry name" value="N-ACETYLTRANSFERASE DOMAIN-CONTAINING PROTEIN"/>
    <property type="match status" value="1"/>
</dbReference>
<keyword evidence="4" id="KW-1185">Reference proteome</keyword>
<evidence type="ECO:0000259" key="2">
    <source>
        <dbReference type="PROSITE" id="PS51186"/>
    </source>
</evidence>
<dbReference type="InterPro" id="IPR000182">
    <property type="entry name" value="GNAT_dom"/>
</dbReference>
<reference evidence="4" key="1">
    <citation type="submission" date="2016-06" db="EMBL/GenBank/DDBJ databases">
        <authorList>
            <person name="Varghese N."/>
            <person name="Submissions Spin"/>
        </authorList>
    </citation>
    <scope>NUCLEOTIDE SEQUENCE [LARGE SCALE GENOMIC DNA]</scope>
    <source>
        <strain evidence="4">DSM 43817</strain>
    </source>
</reference>
<dbReference type="Pfam" id="PF13302">
    <property type="entry name" value="Acetyltransf_3"/>
    <property type="match status" value="2"/>
</dbReference>
<dbReference type="PANTHER" id="PTHR43792">
    <property type="entry name" value="GNAT FAMILY, PUTATIVE (AFU_ORTHOLOGUE AFUA_3G00765)-RELATED-RELATED"/>
    <property type="match status" value="1"/>
</dbReference>
<keyword evidence="3" id="KW-0808">Transferase</keyword>
<sequence>MWPVGWRPGTMPGMTDDPEPGGTLLETERLRLRRFTLADLDHLVALDSDPEVMRYLTGGRPTPLPVVRDQVLPRLLGEYDRWPGLGRWAATDRTDGTFLGWFALDPPADPSPEPAADPAADSATDPSTDPAPDPPADPAAGRPQTELGRHLTQAELGYRLRRSVWGRGLATEGSRALVHYAFRHLGLRRVWAQTMAVNLRSRRVMEKAGLRYVRTFHLTWDDPIPGSKHGEVEYEILRSEC</sequence>
<evidence type="ECO:0000313" key="4">
    <source>
        <dbReference type="Proteomes" id="UP000198959"/>
    </source>
</evidence>
<dbReference type="STRING" id="145854.GA0074692_5657"/>
<protein>
    <submittedName>
        <fullName evidence="3">Protein N-acetyltransferase, RimJ/RimL family</fullName>
    </submittedName>
</protein>
<evidence type="ECO:0000313" key="3">
    <source>
        <dbReference type="EMBL" id="SCL40173.1"/>
    </source>
</evidence>
<dbReference type="Proteomes" id="UP000198959">
    <property type="component" value="Unassembled WGS sequence"/>
</dbReference>
<dbReference type="PROSITE" id="PS51186">
    <property type="entry name" value="GNAT"/>
    <property type="match status" value="1"/>
</dbReference>
<evidence type="ECO:0000256" key="1">
    <source>
        <dbReference type="SAM" id="MobiDB-lite"/>
    </source>
</evidence>